<comment type="caution">
    <text evidence="1">The sequence shown here is derived from an EMBL/GenBank/DDBJ whole genome shotgun (WGS) entry which is preliminary data.</text>
</comment>
<reference evidence="1" key="1">
    <citation type="journal article" date="2023" name="Int. J. Syst. Evol. Microbiol.">
        <title>&lt;i&gt;Shewanella septentrionalis&lt;/i&gt; sp. nov. and &lt;i&gt;Shewanella holmiensis&lt;/i&gt; sp. nov., isolated from Baltic Sea water and sediments.</title>
        <authorList>
            <person name="Martin-Rodriguez A.J."/>
            <person name="Thorell K."/>
            <person name="Joffre E."/>
            <person name="Jensie-Markopoulos S."/>
            <person name="Moore E.R.B."/>
            <person name="Sjoling A."/>
        </authorList>
    </citation>
    <scope>NUCLEOTIDE SEQUENCE</scope>
    <source>
        <strain evidence="1">SP1W3</strain>
    </source>
</reference>
<proteinExistence type="predicted"/>
<dbReference type="AlphaFoldDB" id="A0A9X2WSV8"/>
<evidence type="ECO:0000313" key="2">
    <source>
        <dbReference type="Proteomes" id="UP001155604"/>
    </source>
</evidence>
<dbReference type="EMBL" id="JAMTCC010000007">
    <property type="protein sequence ID" value="MCT7944850.1"/>
    <property type="molecule type" value="Genomic_DNA"/>
</dbReference>
<name>A0A9X2WSV8_9GAMM</name>
<accession>A0A9X2WSV8</accession>
<keyword evidence="2" id="KW-1185">Reference proteome</keyword>
<organism evidence="1 2">
    <name type="scientific">Shewanella septentrionalis</name>
    <dbReference type="NCBI Taxonomy" id="2952223"/>
    <lineage>
        <taxon>Bacteria</taxon>
        <taxon>Pseudomonadati</taxon>
        <taxon>Pseudomonadota</taxon>
        <taxon>Gammaproteobacteria</taxon>
        <taxon>Alteromonadales</taxon>
        <taxon>Shewanellaceae</taxon>
        <taxon>Shewanella</taxon>
    </lineage>
</organism>
<gene>
    <name evidence="1" type="ORF">NE536_05660</name>
</gene>
<sequence>MDRGLISFFEIVNCGFYSFKNKELCLVEGSVQDSLCSVTSWLQDRDFTQTIPWDVDSSPNRTKVYCKAVEYNEVNGDYIFVFWNRFGDESGKVAGISADAKFGGDGDSVNLSTKEKGKEVILGQPMYYWFIPEYNLVASINFPHSTAATEDVCMYVKRCIDLRIEHPRKKVNEATSFNTKTSKQITTKYVSYKSEGSDCSLRYKFECRTKELSFDNYNLKKLSSTISHIVIRDTISTVKEDDKDTSFKLYDLVRGVRNKKTFTKQVEIIEKSNFSAEELKSISSLHKSEYSFSGSWNNIGFREDNSEVTHWLNDYARKEQIFVDPLKSGVSYHSAKKLMEEIQKIRSDILVFVAKSNSNLVSGFNESEMAVGE</sequence>
<protein>
    <submittedName>
        <fullName evidence="1">Uncharacterized protein</fullName>
    </submittedName>
</protein>
<dbReference type="RefSeq" id="WP_261272074.1">
    <property type="nucleotide sequence ID" value="NZ_JAMTCC010000007.1"/>
</dbReference>
<dbReference type="Proteomes" id="UP001155604">
    <property type="component" value="Unassembled WGS sequence"/>
</dbReference>
<evidence type="ECO:0000313" key="1">
    <source>
        <dbReference type="EMBL" id="MCT7944850.1"/>
    </source>
</evidence>